<dbReference type="SUPFAM" id="SSF47473">
    <property type="entry name" value="EF-hand"/>
    <property type="match status" value="1"/>
</dbReference>
<evidence type="ECO:0000313" key="2">
    <source>
        <dbReference type="EMBL" id="CAK9038624.1"/>
    </source>
</evidence>
<evidence type="ECO:0000313" key="1">
    <source>
        <dbReference type="EMBL" id="CAK9038603.1"/>
    </source>
</evidence>
<dbReference type="InterPro" id="IPR011992">
    <property type="entry name" value="EF-hand-dom_pair"/>
</dbReference>
<accession>A0ABP0LI20</accession>
<reference evidence="1 3" key="1">
    <citation type="submission" date="2024-02" db="EMBL/GenBank/DDBJ databases">
        <authorList>
            <person name="Chen Y."/>
            <person name="Shah S."/>
            <person name="Dougan E. K."/>
            <person name="Thang M."/>
            <person name="Chan C."/>
        </authorList>
    </citation>
    <scope>NUCLEOTIDE SEQUENCE [LARGE SCALE GENOMIC DNA]</scope>
</reference>
<evidence type="ECO:0000313" key="3">
    <source>
        <dbReference type="Proteomes" id="UP001642484"/>
    </source>
</evidence>
<dbReference type="EMBL" id="CAXAMN010012603">
    <property type="protein sequence ID" value="CAK9038624.1"/>
    <property type="molecule type" value="Genomic_DNA"/>
</dbReference>
<dbReference type="EMBL" id="CAXAMN010012592">
    <property type="protein sequence ID" value="CAK9038603.1"/>
    <property type="molecule type" value="Genomic_DNA"/>
</dbReference>
<dbReference type="Proteomes" id="UP001642484">
    <property type="component" value="Unassembled WGS sequence"/>
</dbReference>
<organism evidence="1 3">
    <name type="scientific">Durusdinium trenchii</name>
    <dbReference type="NCBI Taxonomy" id="1381693"/>
    <lineage>
        <taxon>Eukaryota</taxon>
        <taxon>Sar</taxon>
        <taxon>Alveolata</taxon>
        <taxon>Dinophyceae</taxon>
        <taxon>Suessiales</taxon>
        <taxon>Symbiodiniaceae</taxon>
        <taxon>Durusdinium</taxon>
    </lineage>
</organism>
<name>A0ABP0LI20_9DINO</name>
<protein>
    <recommendedName>
        <fullName evidence="4">Calmodulin</fullName>
    </recommendedName>
</protein>
<comment type="caution">
    <text evidence="1">The sequence shown here is derived from an EMBL/GenBank/DDBJ whole genome shotgun (WGS) entry which is preliminary data.</text>
</comment>
<proteinExistence type="predicted"/>
<evidence type="ECO:0008006" key="4">
    <source>
        <dbReference type="Google" id="ProtNLM"/>
    </source>
</evidence>
<keyword evidence="3" id="KW-1185">Reference proteome</keyword>
<gene>
    <name evidence="1" type="ORF">CCMP2556_LOCUS21094</name>
    <name evidence="2" type="ORF">CCMP2556_LOCUS21104</name>
</gene>
<sequence length="104" mass="12342">MLTMFIGMEYHETMEQHGGALMKILKVREYFEALGLDIWDAWSFFKLLDHGGDGSVDLEDFFDGCLRFRGPARAMDMGRIMQDQRPLWGRRGRRFFWSFMMSFV</sequence>